<sequence length="27" mass="3138">VDLAQNDTGSFYHELFFKILNPFHLDG</sequence>
<feature type="non-terminal residue" evidence="1">
    <location>
        <position position="1"/>
    </location>
</feature>
<evidence type="ECO:0000313" key="1">
    <source>
        <dbReference type="EMBL" id="SVE43775.1"/>
    </source>
</evidence>
<protein>
    <submittedName>
        <fullName evidence="1">Uncharacterized protein</fullName>
    </submittedName>
</protein>
<proteinExistence type="predicted"/>
<dbReference type="AlphaFoldDB" id="A0A383DHP8"/>
<accession>A0A383DHP8</accession>
<feature type="non-terminal residue" evidence="1">
    <location>
        <position position="27"/>
    </location>
</feature>
<dbReference type="EMBL" id="UINC01217256">
    <property type="protein sequence ID" value="SVE43775.1"/>
    <property type="molecule type" value="Genomic_DNA"/>
</dbReference>
<gene>
    <name evidence="1" type="ORF">METZ01_LOCUS496629</name>
</gene>
<organism evidence="1">
    <name type="scientific">marine metagenome</name>
    <dbReference type="NCBI Taxonomy" id="408172"/>
    <lineage>
        <taxon>unclassified sequences</taxon>
        <taxon>metagenomes</taxon>
        <taxon>ecological metagenomes</taxon>
    </lineage>
</organism>
<name>A0A383DHP8_9ZZZZ</name>
<reference evidence="1" key="1">
    <citation type="submission" date="2018-05" db="EMBL/GenBank/DDBJ databases">
        <authorList>
            <person name="Lanie J.A."/>
            <person name="Ng W.-L."/>
            <person name="Kazmierczak K.M."/>
            <person name="Andrzejewski T.M."/>
            <person name="Davidsen T.M."/>
            <person name="Wayne K.J."/>
            <person name="Tettelin H."/>
            <person name="Glass J.I."/>
            <person name="Rusch D."/>
            <person name="Podicherti R."/>
            <person name="Tsui H.-C.T."/>
            <person name="Winkler M.E."/>
        </authorList>
    </citation>
    <scope>NUCLEOTIDE SEQUENCE</scope>
</reference>